<reference evidence="3" key="2">
    <citation type="submission" date="2023-01" db="EMBL/GenBank/DDBJ databases">
        <title>Draft genome sequence of Algimonas porphyrae strain NBRC 108216.</title>
        <authorList>
            <person name="Sun Q."/>
            <person name="Mori K."/>
        </authorList>
    </citation>
    <scope>NUCLEOTIDE SEQUENCE</scope>
    <source>
        <strain evidence="3">NBRC 108216</strain>
    </source>
</reference>
<evidence type="ECO:0000313" key="4">
    <source>
        <dbReference type="Proteomes" id="UP001161390"/>
    </source>
</evidence>
<keyword evidence="2" id="KW-0378">Hydrolase</keyword>
<proteinExistence type="predicted"/>
<gene>
    <name evidence="3" type="ORF">GCM10007854_20860</name>
</gene>
<dbReference type="PROSITE" id="PS51257">
    <property type="entry name" value="PROKAR_LIPOPROTEIN"/>
    <property type="match status" value="1"/>
</dbReference>
<comment type="caution">
    <text evidence="3">The sequence shown here is derived from an EMBL/GenBank/DDBJ whole genome shotgun (WGS) entry which is preliminary data.</text>
</comment>
<evidence type="ECO:0000256" key="2">
    <source>
        <dbReference type="ARBA" id="ARBA00022801"/>
    </source>
</evidence>
<name>A0ABQ5V0U0_9PROT</name>
<reference evidence="3" key="1">
    <citation type="journal article" date="2014" name="Int. J. Syst. Evol. Microbiol.">
        <title>Complete genome of a new Firmicutes species belonging to the dominant human colonic microbiota ('Ruminococcus bicirculans') reveals two chromosomes and a selective capacity to utilize plant glucans.</title>
        <authorList>
            <consortium name="NISC Comparative Sequencing Program"/>
            <person name="Wegmann U."/>
            <person name="Louis P."/>
            <person name="Goesmann A."/>
            <person name="Henrissat B."/>
            <person name="Duncan S.H."/>
            <person name="Flint H.J."/>
        </authorList>
    </citation>
    <scope>NUCLEOTIDE SEQUENCE</scope>
    <source>
        <strain evidence="3">NBRC 108216</strain>
    </source>
</reference>
<dbReference type="InterPro" id="IPR039461">
    <property type="entry name" value="Peptidase_M49"/>
</dbReference>
<dbReference type="PANTHER" id="PTHR23422">
    <property type="entry name" value="DIPEPTIDYL PEPTIDASE III-RELATED"/>
    <property type="match status" value="1"/>
</dbReference>
<keyword evidence="4" id="KW-1185">Reference proteome</keyword>
<dbReference type="Gene3D" id="3.30.540.30">
    <property type="match status" value="1"/>
</dbReference>
<evidence type="ECO:0000256" key="1">
    <source>
        <dbReference type="ARBA" id="ARBA00022723"/>
    </source>
</evidence>
<dbReference type="EMBL" id="BSNJ01000004">
    <property type="protein sequence ID" value="GLQ21131.1"/>
    <property type="molecule type" value="Genomic_DNA"/>
</dbReference>
<protein>
    <recommendedName>
        <fullName evidence="5">Peptidase family M49</fullName>
    </recommendedName>
</protein>
<dbReference type="RefSeq" id="WP_284372368.1">
    <property type="nucleotide sequence ID" value="NZ_BSNJ01000004.1"/>
</dbReference>
<evidence type="ECO:0000313" key="3">
    <source>
        <dbReference type="EMBL" id="GLQ21131.1"/>
    </source>
</evidence>
<sequence>MKYWLLCASALALVACSNKETTEVTEPVETETVEAPVIDAPSEPDTVAKPFYDLEGQYNKFAEVRMYPDTSFLSESERAVVNKLMQVGPIMDDIFLLQRNAENDAIRRRVAATGDPNALAMFDLHFAHCDGLEDDAPFIDGLDACPEGSGFYPVDMSREEFEAHLIANPDDRADFISGYTVIRRNAEGALYAVPYSVEYSEYIEQIARLMREAAALTEEPTLEEFLNLRAIAFETDDYFESELAWMDLEGAIEIAIGPYEVYDDGLFGYKTAYEMFLTIKDPQASAALDKYKAYLPDMEANLPVEEAYKNTSRGFESPIAVVDQIKGGGDNSNGVQTIAFNLPNDERVREAKGAKKVILANVLGAKYDRILSPIGERVLVPEQAALTAKRWMSNNTLFHELSHSLGPGVITVDGRETEVRLELKDQYSGLEEGKADVMGAYNILYMMERGELNPAERDAFLATYFTGKFRSMRFGTGAAHAKGAAFQYNYFREVGAAEWLPEEGRFRLDFDALAQAVSDLTGIVVRLQGDGDYDAAKAFMDKYTVLDTAAQTVLGKLDDIPYDIRPIYPDSL</sequence>
<organism evidence="3 4">
    <name type="scientific">Algimonas porphyrae</name>
    <dbReference type="NCBI Taxonomy" id="1128113"/>
    <lineage>
        <taxon>Bacteria</taxon>
        <taxon>Pseudomonadati</taxon>
        <taxon>Pseudomonadota</taxon>
        <taxon>Alphaproteobacteria</taxon>
        <taxon>Maricaulales</taxon>
        <taxon>Robiginitomaculaceae</taxon>
        <taxon>Algimonas</taxon>
    </lineage>
</organism>
<dbReference type="PANTHER" id="PTHR23422:SF9">
    <property type="entry name" value="ZN-DEPENDENT HYDROLASE"/>
    <property type="match status" value="1"/>
</dbReference>
<accession>A0ABQ5V0U0</accession>
<keyword evidence="1" id="KW-0479">Metal-binding</keyword>
<evidence type="ECO:0008006" key="5">
    <source>
        <dbReference type="Google" id="ProtNLM"/>
    </source>
</evidence>
<dbReference type="Proteomes" id="UP001161390">
    <property type="component" value="Unassembled WGS sequence"/>
</dbReference>
<dbReference type="Pfam" id="PF03571">
    <property type="entry name" value="Peptidase_M49"/>
    <property type="match status" value="1"/>
</dbReference>